<feature type="region of interest" description="Disordered" evidence="1">
    <location>
        <begin position="122"/>
        <end position="168"/>
    </location>
</feature>
<evidence type="ECO:0000313" key="4">
    <source>
        <dbReference type="Proteomes" id="UP000077755"/>
    </source>
</evidence>
<protein>
    <submittedName>
        <fullName evidence="2">Uncharacterized protein</fullName>
    </submittedName>
</protein>
<evidence type="ECO:0000313" key="3">
    <source>
        <dbReference type="EMBL" id="WOG91249.1"/>
    </source>
</evidence>
<dbReference type="Gramene" id="KZN00525">
    <property type="protein sequence ID" value="KZN00525"/>
    <property type="gene ID" value="DCAR_009279"/>
</dbReference>
<dbReference type="Proteomes" id="UP000077755">
    <property type="component" value="Chromosome 3"/>
</dbReference>
<feature type="compositionally biased region" description="Basic and acidic residues" evidence="1">
    <location>
        <begin position="44"/>
        <end position="55"/>
    </location>
</feature>
<dbReference type="PANTHER" id="PTHR33448:SF10">
    <property type="entry name" value="PROTAMINE P1 FAMILY PROTEIN"/>
    <property type="match status" value="1"/>
</dbReference>
<reference evidence="2" key="1">
    <citation type="journal article" date="2016" name="Nat. Genet.">
        <title>A high-quality carrot genome assembly provides new insights into carotenoid accumulation and asterid genome evolution.</title>
        <authorList>
            <person name="Iorizzo M."/>
            <person name="Ellison S."/>
            <person name="Senalik D."/>
            <person name="Zeng P."/>
            <person name="Satapoomin P."/>
            <person name="Huang J."/>
            <person name="Bowman M."/>
            <person name="Iovene M."/>
            <person name="Sanseverino W."/>
            <person name="Cavagnaro P."/>
            <person name="Yildiz M."/>
            <person name="Macko-Podgorni A."/>
            <person name="Moranska E."/>
            <person name="Grzebelus E."/>
            <person name="Grzebelus D."/>
            <person name="Ashrafi H."/>
            <person name="Zheng Z."/>
            <person name="Cheng S."/>
            <person name="Spooner D."/>
            <person name="Van Deynze A."/>
            <person name="Simon P."/>
        </authorList>
    </citation>
    <scope>NUCLEOTIDE SEQUENCE [LARGE SCALE GENOMIC DNA]</scope>
    <source>
        <tissue evidence="2">Leaf</tissue>
    </source>
</reference>
<gene>
    <name evidence="2" type="ORF">DCAR_009279</name>
    <name evidence="3" type="ORF">DCAR_0310497</name>
</gene>
<sequence length="186" mass="20739">MNFTPTKRDQLKQSQGTSSKLNLRKLASCFWFGWCKKVDVKENSSESDTRGHFNDGEIVNEGGEADQIEAKQDNEEVIRGTSSIPKNALLLTRCRSAPFRSSSNKIEAELKMTSRWCDFDRQEREGGKQMSRKLQSGGESEQIGAMGKRVGESSVEKSMEQEGVTHPLLLMRCKSASASRTGKELA</sequence>
<feature type="compositionally biased region" description="Basic and acidic residues" evidence="1">
    <location>
        <begin position="149"/>
        <end position="160"/>
    </location>
</feature>
<dbReference type="AlphaFoldDB" id="A0A165ZX92"/>
<keyword evidence="4" id="KW-1185">Reference proteome</keyword>
<evidence type="ECO:0000313" key="2">
    <source>
        <dbReference type="EMBL" id="KZN00525.1"/>
    </source>
</evidence>
<accession>A0A165ZX92</accession>
<dbReference type="EMBL" id="LNRQ01000003">
    <property type="protein sequence ID" value="KZN00525.1"/>
    <property type="molecule type" value="Genomic_DNA"/>
</dbReference>
<evidence type="ECO:0000256" key="1">
    <source>
        <dbReference type="SAM" id="MobiDB-lite"/>
    </source>
</evidence>
<feature type="region of interest" description="Disordered" evidence="1">
    <location>
        <begin position="44"/>
        <end position="65"/>
    </location>
</feature>
<proteinExistence type="predicted"/>
<dbReference type="PANTHER" id="PTHR33448">
    <property type="entry name" value="CHLOROPLAST PROTEIN HCF243-RELATED"/>
    <property type="match status" value="1"/>
</dbReference>
<name>A0A165ZX92_DAUCS</name>
<dbReference type="EMBL" id="CP093345">
    <property type="protein sequence ID" value="WOG91249.1"/>
    <property type="molecule type" value="Genomic_DNA"/>
</dbReference>
<reference evidence="3" key="2">
    <citation type="submission" date="2022-03" db="EMBL/GenBank/DDBJ databases">
        <title>Draft title - Genomic analysis of global carrot germplasm unveils the trajectory of domestication and the origin of high carotenoid orange carrot.</title>
        <authorList>
            <person name="Iorizzo M."/>
            <person name="Ellison S."/>
            <person name="Senalik D."/>
            <person name="Macko-Podgorni A."/>
            <person name="Grzebelus D."/>
            <person name="Bostan H."/>
            <person name="Rolling W."/>
            <person name="Curaba J."/>
            <person name="Simon P."/>
        </authorList>
    </citation>
    <scope>NUCLEOTIDE SEQUENCE</scope>
    <source>
        <tissue evidence="3">Leaf</tissue>
    </source>
</reference>
<organism evidence="2">
    <name type="scientific">Daucus carota subsp. sativus</name>
    <name type="common">Carrot</name>
    <dbReference type="NCBI Taxonomy" id="79200"/>
    <lineage>
        <taxon>Eukaryota</taxon>
        <taxon>Viridiplantae</taxon>
        <taxon>Streptophyta</taxon>
        <taxon>Embryophyta</taxon>
        <taxon>Tracheophyta</taxon>
        <taxon>Spermatophyta</taxon>
        <taxon>Magnoliopsida</taxon>
        <taxon>eudicotyledons</taxon>
        <taxon>Gunneridae</taxon>
        <taxon>Pentapetalae</taxon>
        <taxon>asterids</taxon>
        <taxon>campanulids</taxon>
        <taxon>Apiales</taxon>
        <taxon>Apiaceae</taxon>
        <taxon>Apioideae</taxon>
        <taxon>Scandiceae</taxon>
        <taxon>Daucinae</taxon>
        <taxon>Daucus</taxon>
        <taxon>Daucus sect. Daucus</taxon>
    </lineage>
</organism>